<comment type="caution">
    <text evidence="3">The sequence shown here is derived from an EMBL/GenBank/DDBJ whole genome shotgun (WGS) entry which is preliminary data.</text>
</comment>
<feature type="region of interest" description="Disordered" evidence="1">
    <location>
        <begin position="131"/>
        <end position="151"/>
    </location>
</feature>
<proteinExistence type="predicted"/>
<feature type="signal peptide" evidence="2">
    <location>
        <begin position="1"/>
        <end position="23"/>
    </location>
</feature>
<gene>
    <name evidence="3" type="ORF">FHU38_002619</name>
</gene>
<dbReference type="RefSeq" id="WP_167170794.1">
    <property type="nucleotide sequence ID" value="NZ_JAAOYM010000001.1"/>
</dbReference>
<feature type="compositionally biased region" description="Low complexity" evidence="1">
    <location>
        <begin position="36"/>
        <end position="45"/>
    </location>
</feature>
<sequence length="151" mass="15589">MRRAVVGTTLAALALAAAGQACGTDPPPAAPPAPPLSASAPGTSAPSPPAEGEQHRVRVTVSGPHDTVMRVARGGYYTRVDLRGEPFDFTFTESEGSGYRDISVWAGTEHPEQGAVRCAIEVDGKVVAQRATDRPDGEGKASVVCEIPEPA</sequence>
<reference evidence="3 4" key="1">
    <citation type="submission" date="2020-03" db="EMBL/GenBank/DDBJ databases">
        <title>Sequencing the genomes of 1000 actinobacteria strains.</title>
        <authorList>
            <person name="Klenk H.-P."/>
        </authorList>
    </citation>
    <scope>NUCLEOTIDE SEQUENCE [LARGE SCALE GENOMIC DNA]</scope>
    <source>
        <strain evidence="3 4">DSM 45685</strain>
    </source>
</reference>
<organism evidence="3 4">
    <name type="scientific">Saccharomonospora amisosensis</name>
    <dbReference type="NCBI Taxonomy" id="1128677"/>
    <lineage>
        <taxon>Bacteria</taxon>
        <taxon>Bacillati</taxon>
        <taxon>Actinomycetota</taxon>
        <taxon>Actinomycetes</taxon>
        <taxon>Pseudonocardiales</taxon>
        <taxon>Pseudonocardiaceae</taxon>
        <taxon>Saccharomonospora</taxon>
    </lineage>
</organism>
<dbReference type="EMBL" id="JAAOYM010000001">
    <property type="protein sequence ID" value="NIJ12275.1"/>
    <property type="molecule type" value="Genomic_DNA"/>
</dbReference>
<dbReference type="Proteomes" id="UP000545493">
    <property type="component" value="Unassembled WGS sequence"/>
</dbReference>
<protein>
    <recommendedName>
        <fullName evidence="5">MmpS family membrane protein</fullName>
    </recommendedName>
</protein>
<evidence type="ECO:0000256" key="1">
    <source>
        <dbReference type="SAM" id="MobiDB-lite"/>
    </source>
</evidence>
<feature type="chain" id="PRO_5030642021" description="MmpS family membrane protein" evidence="2">
    <location>
        <begin position="24"/>
        <end position="151"/>
    </location>
</feature>
<feature type="compositionally biased region" description="Pro residues" evidence="1">
    <location>
        <begin position="25"/>
        <end position="35"/>
    </location>
</feature>
<evidence type="ECO:0000313" key="3">
    <source>
        <dbReference type="EMBL" id="NIJ12275.1"/>
    </source>
</evidence>
<dbReference type="PROSITE" id="PS51257">
    <property type="entry name" value="PROKAR_LIPOPROTEIN"/>
    <property type="match status" value="1"/>
</dbReference>
<feature type="region of interest" description="Disordered" evidence="1">
    <location>
        <begin position="20"/>
        <end position="56"/>
    </location>
</feature>
<keyword evidence="4" id="KW-1185">Reference proteome</keyword>
<dbReference type="AlphaFoldDB" id="A0A7X5UQF7"/>
<keyword evidence="2" id="KW-0732">Signal</keyword>
<evidence type="ECO:0000313" key="4">
    <source>
        <dbReference type="Proteomes" id="UP000545493"/>
    </source>
</evidence>
<accession>A0A7X5UQF7</accession>
<evidence type="ECO:0008006" key="5">
    <source>
        <dbReference type="Google" id="ProtNLM"/>
    </source>
</evidence>
<evidence type="ECO:0000256" key="2">
    <source>
        <dbReference type="SAM" id="SignalP"/>
    </source>
</evidence>
<name>A0A7X5UQF7_9PSEU</name>